<evidence type="ECO:0000256" key="10">
    <source>
        <dbReference type="ARBA" id="ARBA00093448"/>
    </source>
</evidence>
<dbReference type="InterPro" id="IPR010275">
    <property type="entry name" value="MepK"/>
</dbReference>
<dbReference type="Pfam" id="PF05951">
    <property type="entry name" value="Peptidase_M15_2"/>
    <property type="match status" value="1"/>
</dbReference>
<evidence type="ECO:0000256" key="2">
    <source>
        <dbReference type="ARBA" id="ARBA00004776"/>
    </source>
</evidence>
<name>A0AAE3MYH9_9HYPH</name>
<feature type="region of interest" description="Disordered" evidence="12">
    <location>
        <begin position="582"/>
        <end position="610"/>
    </location>
</feature>
<keyword evidence="6" id="KW-0378">Hydrolase</keyword>
<evidence type="ECO:0000256" key="8">
    <source>
        <dbReference type="ARBA" id="ARBA00023049"/>
    </source>
</evidence>
<comment type="cofactor">
    <cofactor evidence="1">
        <name>Zn(2+)</name>
        <dbReference type="ChEBI" id="CHEBI:29105"/>
    </cofactor>
</comment>
<gene>
    <name evidence="14" type="ORF">NOF55_06830</name>
</gene>
<keyword evidence="5 13" id="KW-0732">Signal</keyword>
<dbReference type="EMBL" id="JANFPI010000002">
    <property type="protein sequence ID" value="MCX8996816.1"/>
    <property type="molecule type" value="Genomic_DNA"/>
</dbReference>
<protein>
    <recommendedName>
        <fullName evidence="11">Murein endopeptidase K</fullName>
    </recommendedName>
</protein>
<feature type="region of interest" description="Disordered" evidence="12">
    <location>
        <begin position="267"/>
        <end position="288"/>
    </location>
</feature>
<dbReference type="GO" id="GO:0008237">
    <property type="term" value="F:metallopeptidase activity"/>
    <property type="evidence" value="ECO:0007669"/>
    <property type="project" value="UniProtKB-KW"/>
</dbReference>
<sequence>MARFGTLFVDKMVATLVALALVFSSWPVATAQAAGQTRSLKIYFVHTGERANIVYKRNGRYDQKGLDALNRLLRDWRRNEPTRMDPRLWDLVWEVYRSVGAKDYIHAVSGYRSPNTNAMLRSRTAGVAEKSQHMLGKAMDFYIPGVPLKKLRETAMRVQGGGVGYYPKSGSPFVHLDVGNVRAWPRMSRKELVSLFPNGKTLHIPADGKPLPGYQQALAEYKQRGGAPAGVMVADSRSGQPKRRNLLTALFGGGDENEDADAITAPARAPSRQQAPARAAPAAPAPQQEVLTARTEVRNLPGTEVASAPVPAARPAYAGQVAGNGLATALYSPPRSTAQEAIASVLPADRPQASDASAGVAPDLAGMAIPVPTLLAGRNEQPETEPLMTASISPVVPELSGGVPLPLSRPSVAESLMAGVDGDEEGEDDLAEQEELSAGMVAALAADGTDARRDFQSAMEKAATATVVATRVPVPETAARQKAQEVAALETVTPSTGRFGDVFDMPVQKSEDLPRGIEAGLPEKGGRPQQADAEKARRAMSSGTAELTGAKLAEWAFAKQRQTAPASAFKAPRVTAQALAGYDSGDRPQQLQSEPDRFSGNSRVLTVNVP</sequence>
<evidence type="ECO:0000256" key="12">
    <source>
        <dbReference type="SAM" id="MobiDB-lite"/>
    </source>
</evidence>
<comment type="similarity">
    <text evidence="10">Belongs to the peptidase M15 family.</text>
</comment>
<dbReference type="Proteomes" id="UP001208771">
    <property type="component" value="Unassembled WGS sequence"/>
</dbReference>
<dbReference type="GO" id="GO:0006508">
    <property type="term" value="P:proteolysis"/>
    <property type="evidence" value="ECO:0007669"/>
    <property type="project" value="UniProtKB-KW"/>
</dbReference>
<evidence type="ECO:0000313" key="14">
    <source>
        <dbReference type="EMBL" id="MCX8996816.1"/>
    </source>
</evidence>
<evidence type="ECO:0000256" key="7">
    <source>
        <dbReference type="ARBA" id="ARBA00022833"/>
    </source>
</evidence>
<proteinExistence type="inferred from homology"/>
<evidence type="ECO:0000256" key="13">
    <source>
        <dbReference type="SAM" id="SignalP"/>
    </source>
</evidence>
<dbReference type="RefSeq" id="WP_306410594.1">
    <property type="nucleotide sequence ID" value="NZ_JANFPI010000002.1"/>
</dbReference>
<dbReference type="CDD" id="cd14844">
    <property type="entry name" value="Zn-DD-carboxypeptidase_like"/>
    <property type="match status" value="1"/>
</dbReference>
<evidence type="ECO:0000256" key="6">
    <source>
        <dbReference type="ARBA" id="ARBA00022801"/>
    </source>
</evidence>
<evidence type="ECO:0000256" key="1">
    <source>
        <dbReference type="ARBA" id="ARBA00001947"/>
    </source>
</evidence>
<dbReference type="SUPFAM" id="SSF55166">
    <property type="entry name" value="Hedgehog/DD-peptidase"/>
    <property type="match status" value="1"/>
</dbReference>
<dbReference type="PANTHER" id="PTHR37425:SF1">
    <property type="entry name" value="OUTER MEMBRANE PROTEIN"/>
    <property type="match status" value="1"/>
</dbReference>
<dbReference type="Gene3D" id="3.30.1380.10">
    <property type="match status" value="1"/>
</dbReference>
<evidence type="ECO:0000256" key="5">
    <source>
        <dbReference type="ARBA" id="ARBA00022729"/>
    </source>
</evidence>
<comment type="pathway">
    <text evidence="2">Cell wall biogenesis; cell wall polysaccharide biosynthesis.</text>
</comment>
<accession>A0AAE3MYH9</accession>
<feature type="compositionally biased region" description="Polar residues" evidence="12">
    <location>
        <begin position="587"/>
        <end position="610"/>
    </location>
</feature>
<keyword evidence="3" id="KW-0645">Protease</keyword>
<evidence type="ECO:0000256" key="11">
    <source>
        <dbReference type="ARBA" id="ARBA00093666"/>
    </source>
</evidence>
<keyword evidence="8" id="KW-0482">Metalloprotease</keyword>
<dbReference type="InterPro" id="IPR009045">
    <property type="entry name" value="Zn_M74/Hedgehog-like"/>
</dbReference>
<comment type="caution">
    <text evidence="14">The sequence shown here is derived from an EMBL/GenBank/DDBJ whole genome shotgun (WGS) entry which is preliminary data.</text>
</comment>
<keyword evidence="15" id="KW-1185">Reference proteome</keyword>
<feature type="chain" id="PRO_5042088756" description="Murein endopeptidase K" evidence="13">
    <location>
        <begin position="34"/>
        <end position="610"/>
    </location>
</feature>
<dbReference type="GO" id="GO:0071555">
    <property type="term" value="P:cell wall organization"/>
    <property type="evidence" value="ECO:0007669"/>
    <property type="project" value="UniProtKB-KW"/>
</dbReference>
<evidence type="ECO:0000256" key="4">
    <source>
        <dbReference type="ARBA" id="ARBA00022723"/>
    </source>
</evidence>
<organism evidence="14 15">
    <name type="scientific">Ectorhizobium quercum</name>
    <dbReference type="NCBI Taxonomy" id="2965071"/>
    <lineage>
        <taxon>Bacteria</taxon>
        <taxon>Pseudomonadati</taxon>
        <taxon>Pseudomonadota</taxon>
        <taxon>Alphaproteobacteria</taxon>
        <taxon>Hyphomicrobiales</taxon>
        <taxon>Rhizobiaceae</taxon>
        <taxon>Ectorhizobium</taxon>
    </lineage>
</organism>
<keyword evidence="9" id="KW-0961">Cell wall biogenesis/degradation</keyword>
<evidence type="ECO:0000313" key="15">
    <source>
        <dbReference type="Proteomes" id="UP001208771"/>
    </source>
</evidence>
<evidence type="ECO:0000256" key="3">
    <source>
        <dbReference type="ARBA" id="ARBA00022670"/>
    </source>
</evidence>
<feature type="signal peptide" evidence="13">
    <location>
        <begin position="1"/>
        <end position="33"/>
    </location>
</feature>
<dbReference type="AlphaFoldDB" id="A0AAE3MYH9"/>
<keyword evidence="7" id="KW-0862">Zinc</keyword>
<keyword evidence="4" id="KW-0479">Metal-binding</keyword>
<reference evidence="14" key="1">
    <citation type="submission" date="2022-07" db="EMBL/GenBank/DDBJ databases">
        <title>Ectorhizobium quercum gen.nov., sp. nov.</title>
        <authorList>
            <person name="Ma T."/>
            <person name="Li Y."/>
        </authorList>
    </citation>
    <scope>NUCLEOTIDE SEQUENCE</scope>
    <source>
        <strain evidence="14">BDR2-2</strain>
    </source>
</reference>
<evidence type="ECO:0000256" key="9">
    <source>
        <dbReference type="ARBA" id="ARBA00023316"/>
    </source>
</evidence>
<dbReference type="PANTHER" id="PTHR37425">
    <property type="match status" value="1"/>
</dbReference>
<dbReference type="GO" id="GO:0046872">
    <property type="term" value="F:metal ion binding"/>
    <property type="evidence" value="ECO:0007669"/>
    <property type="project" value="UniProtKB-KW"/>
</dbReference>